<dbReference type="WBParaSite" id="PSAMB.scaffold2211size24587.g16836.t1">
    <property type="protein sequence ID" value="PSAMB.scaffold2211size24587.g16836.t1"/>
    <property type="gene ID" value="PSAMB.scaffold2211size24587.g16836"/>
</dbReference>
<proteinExistence type="predicted"/>
<reference evidence="2" key="1">
    <citation type="submission" date="2022-11" db="UniProtKB">
        <authorList>
            <consortium name="WormBaseParasite"/>
        </authorList>
    </citation>
    <scope>IDENTIFICATION</scope>
</reference>
<sequence length="121" mass="13771">MYSESPQRTANYAYRQKVWDDSLLGNVDNALANANTEFLQKFVGETIEGVVEYANMCSELDAADSAVCYGPPSALWTCLGKVAKIWPMIYQCQHPNDFRDFTAVQPTRMLPSLTLRRRKNR</sequence>
<protein>
    <submittedName>
        <fullName evidence="2">Uncharacterized protein</fullName>
    </submittedName>
</protein>
<keyword evidence="1" id="KW-1185">Reference proteome</keyword>
<dbReference type="Proteomes" id="UP000887566">
    <property type="component" value="Unplaced"/>
</dbReference>
<dbReference type="AlphaFoldDB" id="A0A914VM31"/>
<evidence type="ECO:0000313" key="1">
    <source>
        <dbReference type="Proteomes" id="UP000887566"/>
    </source>
</evidence>
<organism evidence="1 2">
    <name type="scientific">Plectus sambesii</name>
    <dbReference type="NCBI Taxonomy" id="2011161"/>
    <lineage>
        <taxon>Eukaryota</taxon>
        <taxon>Metazoa</taxon>
        <taxon>Ecdysozoa</taxon>
        <taxon>Nematoda</taxon>
        <taxon>Chromadorea</taxon>
        <taxon>Plectida</taxon>
        <taxon>Plectina</taxon>
        <taxon>Plectoidea</taxon>
        <taxon>Plectidae</taxon>
        <taxon>Plectus</taxon>
    </lineage>
</organism>
<evidence type="ECO:0000313" key="2">
    <source>
        <dbReference type="WBParaSite" id="PSAMB.scaffold2211size24587.g16836.t1"/>
    </source>
</evidence>
<accession>A0A914VM31</accession>
<name>A0A914VM31_9BILA</name>